<dbReference type="EnsemblProtists" id="EOD11557">
    <property type="protein sequence ID" value="EOD11557"/>
    <property type="gene ID" value="EMIHUDRAFT_357699"/>
</dbReference>
<evidence type="ECO:0000313" key="3">
    <source>
        <dbReference type="Proteomes" id="UP000013827"/>
    </source>
</evidence>
<dbReference type="PaxDb" id="2903-EOD11557"/>
<accession>A0A0D3IJX2</accession>
<dbReference type="AlphaFoldDB" id="A0A0D3IJX2"/>
<protein>
    <submittedName>
        <fullName evidence="2">Uncharacterized protein</fullName>
    </submittedName>
</protein>
<dbReference type="HOGENOM" id="CLU_2282768_0_0_1"/>
<evidence type="ECO:0000256" key="1">
    <source>
        <dbReference type="SAM" id="MobiDB-lite"/>
    </source>
</evidence>
<feature type="region of interest" description="Disordered" evidence="1">
    <location>
        <begin position="16"/>
        <end position="52"/>
    </location>
</feature>
<evidence type="ECO:0000313" key="2">
    <source>
        <dbReference type="EnsemblProtists" id="EOD11557"/>
    </source>
</evidence>
<dbReference type="KEGG" id="ehx:EMIHUDRAFT_357699"/>
<dbReference type="GeneID" id="17257736"/>
<dbReference type="Proteomes" id="UP000013827">
    <property type="component" value="Unassembled WGS sequence"/>
</dbReference>
<reference evidence="3" key="1">
    <citation type="journal article" date="2013" name="Nature">
        <title>Pan genome of the phytoplankton Emiliania underpins its global distribution.</title>
        <authorList>
            <person name="Read B.A."/>
            <person name="Kegel J."/>
            <person name="Klute M.J."/>
            <person name="Kuo A."/>
            <person name="Lefebvre S.C."/>
            <person name="Maumus F."/>
            <person name="Mayer C."/>
            <person name="Miller J."/>
            <person name="Monier A."/>
            <person name="Salamov A."/>
            <person name="Young J."/>
            <person name="Aguilar M."/>
            <person name="Claverie J.M."/>
            <person name="Frickenhaus S."/>
            <person name="Gonzalez K."/>
            <person name="Herman E.K."/>
            <person name="Lin Y.C."/>
            <person name="Napier J."/>
            <person name="Ogata H."/>
            <person name="Sarno A.F."/>
            <person name="Shmutz J."/>
            <person name="Schroeder D."/>
            <person name="de Vargas C."/>
            <person name="Verret F."/>
            <person name="von Dassow P."/>
            <person name="Valentin K."/>
            <person name="Van de Peer Y."/>
            <person name="Wheeler G."/>
            <person name="Dacks J.B."/>
            <person name="Delwiche C.F."/>
            <person name="Dyhrman S.T."/>
            <person name="Glockner G."/>
            <person name="John U."/>
            <person name="Richards T."/>
            <person name="Worden A.Z."/>
            <person name="Zhang X."/>
            <person name="Grigoriev I.V."/>
            <person name="Allen A.E."/>
            <person name="Bidle K."/>
            <person name="Borodovsky M."/>
            <person name="Bowler C."/>
            <person name="Brownlee C."/>
            <person name="Cock J.M."/>
            <person name="Elias M."/>
            <person name="Gladyshev V.N."/>
            <person name="Groth M."/>
            <person name="Guda C."/>
            <person name="Hadaegh A."/>
            <person name="Iglesias-Rodriguez M.D."/>
            <person name="Jenkins J."/>
            <person name="Jones B.M."/>
            <person name="Lawson T."/>
            <person name="Leese F."/>
            <person name="Lindquist E."/>
            <person name="Lobanov A."/>
            <person name="Lomsadze A."/>
            <person name="Malik S.B."/>
            <person name="Marsh M.E."/>
            <person name="Mackinder L."/>
            <person name="Mock T."/>
            <person name="Mueller-Roeber B."/>
            <person name="Pagarete A."/>
            <person name="Parker M."/>
            <person name="Probert I."/>
            <person name="Quesneville H."/>
            <person name="Raines C."/>
            <person name="Rensing S.A."/>
            <person name="Riano-Pachon D.M."/>
            <person name="Richier S."/>
            <person name="Rokitta S."/>
            <person name="Shiraiwa Y."/>
            <person name="Soanes D.M."/>
            <person name="van der Giezen M."/>
            <person name="Wahlund T.M."/>
            <person name="Williams B."/>
            <person name="Wilson W."/>
            <person name="Wolfe G."/>
            <person name="Wurch L.L."/>
        </authorList>
    </citation>
    <scope>NUCLEOTIDE SEQUENCE</scope>
</reference>
<organism evidence="2 3">
    <name type="scientific">Emiliania huxleyi (strain CCMP1516)</name>
    <dbReference type="NCBI Taxonomy" id="280463"/>
    <lineage>
        <taxon>Eukaryota</taxon>
        <taxon>Haptista</taxon>
        <taxon>Haptophyta</taxon>
        <taxon>Prymnesiophyceae</taxon>
        <taxon>Isochrysidales</taxon>
        <taxon>Noelaerhabdaceae</taxon>
        <taxon>Emiliania</taxon>
    </lineage>
</organism>
<sequence length="102" mass="10635">MVGHAAPLSSDQIAELAAHGGFGGEGAAGTEPAEPASHASPPLGDLRQMPGLSAEQLRLLEEGVHPSRIPGLEGGVDIELDEQQLERLRSERERGPGPKTEL</sequence>
<keyword evidence="3" id="KW-1185">Reference proteome</keyword>
<reference evidence="2" key="2">
    <citation type="submission" date="2024-10" db="UniProtKB">
        <authorList>
            <consortium name="EnsemblProtists"/>
        </authorList>
    </citation>
    <scope>IDENTIFICATION</scope>
</reference>
<feature type="compositionally biased region" description="Low complexity" evidence="1">
    <location>
        <begin position="28"/>
        <end position="42"/>
    </location>
</feature>
<dbReference type="RefSeq" id="XP_005763986.1">
    <property type="nucleotide sequence ID" value="XM_005763929.1"/>
</dbReference>
<name>A0A0D3IJX2_EMIH1</name>
<proteinExistence type="predicted"/>